<feature type="domain" description="Alpha-L-glutamate ligase-related protein ATP-grasp" evidence="1">
    <location>
        <begin position="89"/>
        <end position="349"/>
    </location>
</feature>
<accession>A0A0S2I0G0</accession>
<dbReference type="AlphaFoldDB" id="A0A0S2I0G0"/>
<evidence type="ECO:0000259" key="1">
    <source>
        <dbReference type="Pfam" id="PF14397"/>
    </source>
</evidence>
<dbReference type="RefSeq" id="WP_057953208.1">
    <property type="nucleotide sequence ID" value="NZ_CP013118.1"/>
</dbReference>
<dbReference type="EMBL" id="CP013118">
    <property type="protein sequence ID" value="ALO15776.1"/>
    <property type="molecule type" value="Genomic_DNA"/>
</dbReference>
<dbReference type="STRING" id="1307839.L21SP5_02143"/>
<dbReference type="KEGG" id="blq:L21SP5_02143"/>
<evidence type="ECO:0000313" key="2">
    <source>
        <dbReference type="EMBL" id="ALO15776.1"/>
    </source>
</evidence>
<evidence type="ECO:0000313" key="3">
    <source>
        <dbReference type="Proteomes" id="UP000064893"/>
    </source>
</evidence>
<organism evidence="2 3">
    <name type="scientific">Salinivirga cyanobacteriivorans</name>
    <dbReference type="NCBI Taxonomy" id="1307839"/>
    <lineage>
        <taxon>Bacteria</taxon>
        <taxon>Pseudomonadati</taxon>
        <taxon>Bacteroidota</taxon>
        <taxon>Bacteroidia</taxon>
        <taxon>Bacteroidales</taxon>
        <taxon>Salinivirgaceae</taxon>
        <taxon>Salinivirga</taxon>
    </lineage>
</organism>
<reference evidence="2 3" key="1">
    <citation type="submission" date="2015-11" db="EMBL/GenBank/DDBJ databases">
        <title>Description and complete genome sequence of a novel strain predominating in hypersaline microbial mats and representing a new family of the Bacteriodetes phylum.</title>
        <authorList>
            <person name="Spring S."/>
            <person name="Bunk B."/>
            <person name="Sproer C."/>
            <person name="Klenk H.-P."/>
        </authorList>
    </citation>
    <scope>NUCLEOTIDE SEQUENCE [LARGE SCALE GENOMIC DNA]</scope>
    <source>
        <strain evidence="2 3">L21-Spi-D4</strain>
    </source>
</reference>
<dbReference type="Pfam" id="PF14397">
    <property type="entry name" value="ATPgrasp_ST"/>
    <property type="match status" value="1"/>
</dbReference>
<name>A0A0S2I0G0_9BACT</name>
<dbReference type="InterPro" id="IPR039523">
    <property type="entry name" value="RimK-rel_E_lig_ATP-grasp"/>
</dbReference>
<dbReference type="OrthoDB" id="6315394at2"/>
<keyword evidence="3" id="KW-1185">Reference proteome</keyword>
<protein>
    <recommendedName>
        <fullName evidence="1">Alpha-L-glutamate ligase-related protein ATP-grasp domain-containing protein</fullName>
    </recommendedName>
</protein>
<proteinExistence type="predicted"/>
<dbReference type="SUPFAM" id="SSF56059">
    <property type="entry name" value="Glutathione synthetase ATP-binding domain-like"/>
    <property type="match status" value="1"/>
</dbReference>
<gene>
    <name evidence="2" type="ORF">L21SP5_02143</name>
</gene>
<sequence>MNSLLKKILVVLYNYNKSSIFRRKIKHIARHNQVRRQKSDKSDIKAHKTLWGALKRSISPLWLLVFQKITGHKSIQYIPEDIYYTVVEPALNNKQLSKAFADKNFYHQYIDADLLPDIIIRNINGVFYDSDFNPVVPETYMEAIVNQEKEVIIKPAIDTGGGKGVDLFTKEHEGTFKNKEGQLLTRDYIQKAYRSNFVIQKKIDQHPYFKQFNPTSVNTVRIFTYRSVNDEQVHVLHALLRIGKPESITDNQASGGVSVYINGNGKLNNYAVNKMGDKFQEYGGVELDAVEAVPRFSELVNLAGQIAQKDYYSRLLGFDFTIDQSGQIKVIEVNNLNNEINFYQMNHGPLFGEFTEEVINYCRISKKSFLIDFEYE</sequence>
<dbReference type="Proteomes" id="UP000064893">
    <property type="component" value="Chromosome"/>
</dbReference>